<evidence type="ECO:0000256" key="2">
    <source>
        <dbReference type="SAM" id="Phobius"/>
    </source>
</evidence>
<dbReference type="Proteomes" id="UP001438707">
    <property type="component" value="Unassembled WGS sequence"/>
</dbReference>
<reference evidence="3 4" key="1">
    <citation type="journal article" date="2024" name="Nat. Commun.">
        <title>Phylogenomics reveals the evolutionary origins of lichenization in chlorophyte algae.</title>
        <authorList>
            <person name="Puginier C."/>
            <person name="Libourel C."/>
            <person name="Otte J."/>
            <person name="Skaloud P."/>
            <person name="Haon M."/>
            <person name="Grisel S."/>
            <person name="Petersen M."/>
            <person name="Berrin J.G."/>
            <person name="Delaux P.M."/>
            <person name="Dal Grande F."/>
            <person name="Keller J."/>
        </authorList>
    </citation>
    <scope>NUCLEOTIDE SEQUENCE [LARGE SCALE GENOMIC DNA]</scope>
    <source>
        <strain evidence="3 4">SAG 2145</strain>
    </source>
</reference>
<organism evidence="3 4">
    <name type="scientific">Apatococcus lobatus</name>
    <dbReference type="NCBI Taxonomy" id="904363"/>
    <lineage>
        <taxon>Eukaryota</taxon>
        <taxon>Viridiplantae</taxon>
        <taxon>Chlorophyta</taxon>
        <taxon>core chlorophytes</taxon>
        <taxon>Trebouxiophyceae</taxon>
        <taxon>Chlorellales</taxon>
        <taxon>Chlorellaceae</taxon>
        <taxon>Apatococcus</taxon>
    </lineage>
</organism>
<feature type="transmembrane region" description="Helical" evidence="2">
    <location>
        <begin position="62"/>
        <end position="89"/>
    </location>
</feature>
<gene>
    <name evidence="3" type="ORF">WJX74_007217</name>
</gene>
<comment type="caution">
    <text evidence="3">The sequence shown here is derived from an EMBL/GenBank/DDBJ whole genome shotgun (WGS) entry which is preliminary data.</text>
</comment>
<dbReference type="PANTHER" id="PTHR36970:SF1">
    <property type="entry name" value="BESTROPHIN HOMOLOG"/>
    <property type="match status" value="1"/>
</dbReference>
<keyword evidence="2" id="KW-0812">Transmembrane</keyword>
<evidence type="ECO:0000313" key="4">
    <source>
        <dbReference type="Proteomes" id="UP001438707"/>
    </source>
</evidence>
<feature type="compositionally biased region" description="Pro residues" evidence="1">
    <location>
        <begin position="1"/>
        <end position="11"/>
    </location>
</feature>
<evidence type="ECO:0000256" key="1">
    <source>
        <dbReference type="SAM" id="MobiDB-lite"/>
    </source>
</evidence>
<feature type="transmembrane region" description="Helical" evidence="2">
    <location>
        <begin position="101"/>
        <end position="120"/>
    </location>
</feature>
<evidence type="ECO:0000313" key="3">
    <source>
        <dbReference type="EMBL" id="KAK9835743.1"/>
    </source>
</evidence>
<proteinExistence type="predicted"/>
<keyword evidence="4" id="KW-1185">Reference proteome</keyword>
<feature type="region of interest" description="Disordered" evidence="1">
    <location>
        <begin position="385"/>
        <end position="430"/>
    </location>
</feature>
<name>A0AAW1RQ20_9CHLO</name>
<sequence length="430" mass="48318">MQTPSHGPPPTAKQRDAPSAPRAACFSTHSRGVQLFESRLLCDCSAQWNSATNHLRDIASSLWYLLLIQSWLTFYALVITICSVSFYCFVRNGLEGAALDWTSLAFAVLLPTAGFTWWAFGRREAALGRLADAKVCLLHISLAHRDWVPADQLPADHREAVHLTLQALMDCMQEYFWPPRFYSRHYPYFQVRQEMMRIARDRAAHIRRLSALFKRLATLTEVLRRGGLSDVLAVQLHSHVFRLQQSFEHMANVKEFRTPQVVRAAARVYIILLVPLFYGPYYAQVRQESASFAFALFFAMISELALVTLLNAAMALEDPFDNLGLDGIYLDEALYEVEQAMLMNEDMELRKGQPAHGHAGGGATTYANLHPREHRVNFASANGLPQSAQSSFTQPPMPDSRAVHEAAHRPLPGSPPAEQIMPARGDAREV</sequence>
<dbReference type="PANTHER" id="PTHR36970">
    <property type="entry name" value="UNNAMED PRODUCT"/>
    <property type="match status" value="1"/>
</dbReference>
<feature type="transmembrane region" description="Helical" evidence="2">
    <location>
        <begin position="289"/>
        <end position="310"/>
    </location>
</feature>
<dbReference type="AlphaFoldDB" id="A0AAW1RQ20"/>
<dbReference type="EMBL" id="JALJOS010000008">
    <property type="protein sequence ID" value="KAK9835743.1"/>
    <property type="molecule type" value="Genomic_DNA"/>
</dbReference>
<keyword evidence="2" id="KW-0472">Membrane</keyword>
<feature type="transmembrane region" description="Helical" evidence="2">
    <location>
        <begin position="264"/>
        <end position="283"/>
    </location>
</feature>
<feature type="region of interest" description="Disordered" evidence="1">
    <location>
        <begin position="1"/>
        <end position="20"/>
    </location>
</feature>
<keyword evidence="2" id="KW-1133">Transmembrane helix</keyword>
<protein>
    <submittedName>
        <fullName evidence="3">Uncharacterized protein</fullName>
    </submittedName>
</protein>
<accession>A0AAW1RQ20</accession>
<feature type="compositionally biased region" description="Polar residues" evidence="1">
    <location>
        <begin position="385"/>
        <end position="394"/>
    </location>
</feature>